<feature type="compositionally biased region" description="Basic and acidic residues" evidence="1">
    <location>
        <begin position="1"/>
        <end position="19"/>
    </location>
</feature>
<dbReference type="EMBL" id="JARBJD010000274">
    <property type="protein sequence ID" value="KAK2945076.1"/>
    <property type="molecule type" value="Genomic_DNA"/>
</dbReference>
<keyword evidence="4" id="KW-1185">Reference proteome</keyword>
<feature type="region of interest" description="Disordered" evidence="1">
    <location>
        <begin position="1"/>
        <end position="21"/>
    </location>
</feature>
<gene>
    <name evidence="3" type="ORF">BLNAU_20021</name>
</gene>
<comment type="caution">
    <text evidence="3">The sequence shown here is derived from an EMBL/GenBank/DDBJ whole genome shotgun (WGS) entry which is preliminary data.</text>
</comment>
<dbReference type="Proteomes" id="UP001281761">
    <property type="component" value="Unassembled WGS sequence"/>
</dbReference>
<keyword evidence="2" id="KW-1133">Transmembrane helix</keyword>
<evidence type="ECO:0000313" key="4">
    <source>
        <dbReference type="Proteomes" id="UP001281761"/>
    </source>
</evidence>
<evidence type="ECO:0000256" key="1">
    <source>
        <dbReference type="SAM" id="MobiDB-lite"/>
    </source>
</evidence>
<name>A0ABQ9WZW0_9EUKA</name>
<feature type="transmembrane region" description="Helical" evidence="2">
    <location>
        <begin position="44"/>
        <end position="64"/>
    </location>
</feature>
<feature type="region of interest" description="Disordered" evidence="1">
    <location>
        <begin position="121"/>
        <end position="140"/>
    </location>
</feature>
<keyword evidence="2" id="KW-0812">Transmembrane</keyword>
<sequence>MKQKKVEVKEEEKTEEDNAKPIITEEEQETGGIKFMSNEKCLRTLMLLGVAIPFLLFVVAAEAVNPMYTWLLGKISPQKAFTNITLGISNTLRKDRKERMEGHLRLVEAVSEDELIFRTEGGSGKTQRQGGGGQGVIGTY</sequence>
<evidence type="ECO:0000256" key="2">
    <source>
        <dbReference type="SAM" id="Phobius"/>
    </source>
</evidence>
<evidence type="ECO:0000313" key="3">
    <source>
        <dbReference type="EMBL" id="KAK2945076.1"/>
    </source>
</evidence>
<keyword evidence="2" id="KW-0472">Membrane</keyword>
<accession>A0ABQ9WZW0</accession>
<organism evidence="3 4">
    <name type="scientific">Blattamonas nauphoetae</name>
    <dbReference type="NCBI Taxonomy" id="2049346"/>
    <lineage>
        <taxon>Eukaryota</taxon>
        <taxon>Metamonada</taxon>
        <taxon>Preaxostyla</taxon>
        <taxon>Oxymonadida</taxon>
        <taxon>Blattamonas</taxon>
    </lineage>
</organism>
<protein>
    <submittedName>
        <fullName evidence="3">Uncharacterized protein</fullName>
    </submittedName>
</protein>
<proteinExistence type="predicted"/>
<reference evidence="3 4" key="1">
    <citation type="journal article" date="2022" name="bioRxiv">
        <title>Genomics of Preaxostyla Flagellates Illuminates Evolutionary Transitions and the Path Towards Mitochondrial Loss.</title>
        <authorList>
            <person name="Novak L.V.F."/>
            <person name="Treitli S.C."/>
            <person name="Pyrih J."/>
            <person name="Halakuc P."/>
            <person name="Pipaliya S.V."/>
            <person name="Vacek V."/>
            <person name="Brzon O."/>
            <person name="Soukal P."/>
            <person name="Eme L."/>
            <person name="Dacks J.B."/>
            <person name="Karnkowska A."/>
            <person name="Elias M."/>
            <person name="Hampl V."/>
        </authorList>
    </citation>
    <scope>NUCLEOTIDE SEQUENCE [LARGE SCALE GENOMIC DNA]</scope>
    <source>
        <strain evidence="3">NAU3</strain>
        <tissue evidence="3">Gut</tissue>
    </source>
</reference>